<accession>A0A923DX04</accession>
<evidence type="ECO:0000259" key="2">
    <source>
        <dbReference type="Pfam" id="PF09822"/>
    </source>
</evidence>
<feature type="transmembrane region" description="Helical" evidence="1">
    <location>
        <begin position="23"/>
        <end position="44"/>
    </location>
</feature>
<dbReference type="Pfam" id="PF09822">
    <property type="entry name" value="ABC_transp_aux"/>
    <property type="match status" value="1"/>
</dbReference>
<evidence type="ECO:0000256" key="1">
    <source>
        <dbReference type="SAM" id="Phobius"/>
    </source>
</evidence>
<comment type="caution">
    <text evidence="4">The sequence shown here is derived from an EMBL/GenBank/DDBJ whole genome shotgun (WGS) entry which is preliminary data.</text>
</comment>
<sequence>MVGAGNNEQGIRNKDQRTKKNKYVKILLFIAFIILMNVLAQYFYTRFDFTKEKRYTLTQKTKENLQKTTKDITITVFLDGEIPAAFKRLRNATKDLLNDYKAYSNANVKIVFEDPLANVPANEQDTTINKYIQIGIKPLAVNIKNDAGITQKIIFPMALIESDGEQMPVNLLQKTGGAATDYEENITSSIQNLEYTFTSAIKRLITKSNPRIGFTEGHGEPSNLYLYDAITSLSQQYYVGRVDLKLITKEGLDNLKVLIVAKPQQALTEVEKYKINYFVMQGGRVVWAIDQVNAELDSLQKQPQIMAVNRQLNLDDMLFEYGARINYNLITDINCAQIPYATGAAGQQAQIDTAPWLYFPILMPDTTSNVVKNIDGIRTEFASTVDTIGVLNVNKKIILQTSPYNKIYDAPKLLSLQLLAQQPTQEEYTSTPKAAGVLLEGSFKSVFLNRPVPEGITEKYDVPASSKPTKMIVIGDGDIFSNQVSKSENTPFPLGFDRYSQQNYGNKALLLNIADYFTDDDNLIALRNKEIKVRLLDKARLRTEKTKWQLINAVAPLLLLICFAIFQHYYRKHKYAK</sequence>
<proteinExistence type="predicted"/>
<keyword evidence="1" id="KW-1133">Transmembrane helix</keyword>
<feature type="domain" description="ABC-type uncharacterised transport system" evidence="2">
    <location>
        <begin position="210"/>
        <end position="512"/>
    </location>
</feature>
<dbReference type="InterPro" id="IPR055396">
    <property type="entry name" value="DUF7088"/>
</dbReference>
<keyword evidence="1" id="KW-0472">Membrane</keyword>
<dbReference type="Proteomes" id="UP000601055">
    <property type="component" value="Unassembled WGS sequence"/>
</dbReference>
<dbReference type="EMBL" id="WNXD01000001">
    <property type="protein sequence ID" value="MBB2144215.1"/>
    <property type="molecule type" value="Genomic_DNA"/>
</dbReference>
<feature type="transmembrane region" description="Helical" evidence="1">
    <location>
        <begin position="550"/>
        <end position="570"/>
    </location>
</feature>
<dbReference type="InterPro" id="IPR019196">
    <property type="entry name" value="ABC_transp_unknown"/>
</dbReference>
<protein>
    <submittedName>
        <fullName evidence="4">Gliding motility-associated ABC transporter substrate-binding protein GldG</fullName>
    </submittedName>
</protein>
<keyword evidence="1" id="KW-0812">Transmembrane</keyword>
<evidence type="ECO:0000259" key="3">
    <source>
        <dbReference type="Pfam" id="PF23357"/>
    </source>
</evidence>
<reference evidence="4" key="1">
    <citation type="submission" date="2019-11" db="EMBL/GenBank/DDBJ databases">
        <title>Description of Pedobacter sp. LMG 31464T.</title>
        <authorList>
            <person name="Carlier A."/>
            <person name="Qi S."/>
            <person name="Vandamme P."/>
        </authorList>
    </citation>
    <scope>NUCLEOTIDE SEQUENCE</scope>
    <source>
        <strain evidence="4">LMG 31464</strain>
    </source>
</reference>
<evidence type="ECO:0000313" key="4">
    <source>
        <dbReference type="EMBL" id="MBB2144215.1"/>
    </source>
</evidence>
<gene>
    <name evidence="4" type="primary">gldG</name>
    <name evidence="4" type="ORF">GM921_01845</name>
</gene>
<feature type="domain" description="DUF7088" evidence="3">
    <location>
        <begin position="51"/>
        <end position="160"/>
    </location>
</feature>
<dbReference type="Pfam" id="PF23357">
    <property type="entry name" value="DUF7088"/>
    <property type="match status" value="1"/>
</dbReference>
<name>A0A923DX04_9SPHI</name>
<dbReference type="RefSeq" id="WP_182920910.1">
    <property type="nucleotide sequence ID" value="NZ_WNXD01000001.1"/>
</dbReference>
<dbReference type="InterPro" id="IPR019863">
    <property type="entry name" value="Motility-assoc_ABC-rel_GldG"/>
</dbReference>
<dbReference type="AlphaFoldDB" id="A0A923DX04"/>
<keyword evidence="5" id="KW-1185">Reference proteome</keyword>
<organism evidence="4 5">
    <name type="scientific">Pedobacter planticolens</name>
    <dbReference type="NCBI Taxonomy" id="2679964"/>
    <lineage>
        <taxon>Bacteria</taxon>
        <taxon>Pseudomonadati</taxon>
        <taxon>Bacteroidota</taxon>
        <taxon>Sphingobacteriia</taxon>
        <taxon>Sphingobacteriales</taxon>
        <taxon>Sphingobacteriaceae</taxon>
        <taxon>Pedobacter</taxon>
    </lineage>
</organism>
<dbReference type="NCBIfam" id="TIGR03521">
    <property type="entry name" value="GldG"/>
    <property type="match status" value="1"/>
</dbReference>
<evidence type="ECO:0000313" key="5">
    <source>
        <dbReference type="Proteomes" id="UP000601055"/>
    </source>
</evidence>